<evidence type="ECO:0000259" key="1">
    <source>
        <dbReference type="Pfam" id="PF00534"/>
    </source>
</evidence>
<dbReference type="CDD" id="cd03794">
    <property type="entry name" value="GT4_WbuB-like"/>
    <property type="match status" value="1"/>
</dbReference>
<evidence type="ECO:0000259" key="2">
    <source>
        <dbReference type="Pfam" id="PF13579"/>
    </source>
</evidence>
<evidence type="ECO:0000313" key="4">
    <source>
        <dbReference type="Proteomes" id="UP000247811"/>
    </source>
</evidence>
<dbReference type="AlphaFoldDB" id="A0A318GWE1"/>
<dbReference type="InterPro" id="IPR028098">
    <property type="entry name" value="Glyco_trans_4-like_N"/>
</dbReference>
<keyword evidence="4" id="KW-1185">Reference proteome</keyword>
<sequence length="425" mass="46806">MKILVHGINFHPEPTGIGKYSGEMCERLAAMGHEVRVVTAPPYYPGWKITEGWTNGYTRSRWRGVDVWRAPLWVPARPSGLKRVLHLLSFSVAALPLLARQLLWRPDVVMVVAPAVVCAPWAWLTARLSGARAWLHVQDFEVDAAYQLGLLNSGGLRRKLVTGIERWLLQRFDRLSTISHRMLDRARDKGVAEERLVYLPNWVDDQAITRLTHRSSYRDELGLSDDTVVALFSGTMGGKQGLELLPEVARQLAATHPQLMLVLCGSGVVKPQLEAQCQGLTNVRMLPLQPAERLNELLGMADIHLLPQHPGAADLVMPSKLSGMLASGRPVVTTSHPGTELERVVGRCGRVVSPGDADAFAQALRELADDAPRRDELGTAARHYAEQHLAQSSVLKRLEVCLLACANHSTSGVELPMDHQHTGGV</sequence>
<reference evidence="3 4" key="1">
    <citation type="submission" date="2018-05" db="EMBL/GenBank/DDBJ databases">
        <title>Genomic Encyclopedia of Type Strains, Phase IV (KMG-IV): sequencing the most valuable type-strain genomes for metagenomic binning, comparative biology and taxonomic classification.</title>
        <authorList>
            <person name="Goeker M."/>
        </authorList>
    </citation>
    <scope>NUCLEOTIDE SEQUENCE [LARGE SCALE GENOMIC DNA]</scope>
    <source>
        <strain evidence="3 4">DSM 566</strain>
    </source>
</reference>
<name>A0A318GWE1_9BURK</name>
<keyword evidence="3" id="KW-0808">Transferase</keyword>
<feature type="domain" description="Glycosyltransferase subfamily 4-like N-terminal" evidence="2">
    <location>
        <begin position="15"/>
        <end position="202"/>
    </location>
</feature>
<accession>A0A318GWE1</accession>
<protein>
    <submittedName>
        <fullName evidence="3">Colanic acid biosynthesis glycosyl transferase WcaI</fullName>
    </submittedName>
</protein>
<dbReference type="PANTHER" id="PTHR45947">
    <property type="entry name" value="SULFOQUINOVOSYL TRANSFERASE SQD2"/>
    <property type="match status" value="1"/>
</dbReference>
<dbReference type="NCBIfam" id="NF007640">
    <property type="entry name" value="PRK10307.1"/>
    <property type="match status" value="1"/>
</dbReference>
<evidence type="ECO:0000313" key="3">
    <source>
        <dbReference type="EMBL" id="PXW93252.1"/>
    </source>
</evidence>
<dbReference type="Pfam" id="PF00534">
    <property type="entry name" value="Glycos_transf_1"/>
    <property type="match status" value="1"/>
</dbReference>
<dbReference type="Proteomes" id="UP000247811">
    <property type="component" value="Unassembled WGS sequence"/>
</dbReference>
<dbReference type="OrthoDB" id="9787293at2"/>
<feature type="domain" description="Glycosyl transferase family 1" evidence="1">
    <location>
        <begin position="216"/>
        <end position="383"/>
    </location>
</feature>
<dbReference type="Gene3D" id="3.40.50.2000">
    <property type="entry name" value="Glycogen Phosphorylase B"/>
    <property type="match status" value="2"/>
</dbReference>
<proteinExistence type="predicted"/>
<gene>
    <name evidence="3" type="ORF">C7444_12116</name>
</gene>
<dbReference type="EMBL" id="QJJS01000021">
    <property type="protein sequence ID" value="PXW93252.1"/>
    <property type="molecule type" value="Genomic_DNA"/>
</dbReference>
<dbReference type="InterPro" id="IPR001296">
    <property type="entry name" value="Glyco_trans_1"/>
</dbReference>
<dbReference type="Pfam" id="PF13579">
    <property type="entry name" value="Glyco_trans_4_4"/>
    <property type="match status" value="1"/>
</dbReference>
<organism evidence="3 4">
    <name type="scientific">Sphaerotilus hippei</name>
    <dbReference type="NCBI Taxonomy" id="744406"/>
    <lineage>
        <taxon>Bacteria</taxon>
        <taxon>Pseudomonadati</taxon>
        <taxon>Pseudomonadota</taxon>
        <taxon>Betaproteobacteria</taxon>
        <taxon>Burkholderiales</taxon>
        <taxon>Sphaerotilaceae</taxon>
        <taxon>Sphaerotilus</taxon>
    </lineage>
</organism>
<comment type="caution">
    <text evidence="3">The sequence shown here is derived from an EMBL/GenBank/DDBJ whole genome shotgun (WGS) entry which is preliminary data.</text>
</comment>
<dbReference type="InterPro" id="IPR050194">
    <property type="entry name" value="Glycosyltransferase_grp1"/>
</dbReference>
<dbReference type="SUPFAM" id="SSF53756">
    <property type="entry name" value="UDP-Glycosyltransferase/glycogen phosphorylase"/>
    <property type="match status" value="1"/>
</dbReference>
<dbReference type="GO" id="GO:0016757">
    <property type="term" value="F:glycosyltransferase activity"/>
    <property type="evidence" value="ECO:0007669"/>
    <property type="project" value="InterPro"/>
</dbReference>
<dbReference type="RefSeq" id="WP_110402150.1">
    <property type="nucleotide sequence ID" value="NZ_QJJS01000021.1"/>
</dbReference>
<dbReference type="PANTHER" id="PTHR45947:SF3">
    <property type="entry name" value="SULFOQUINOVOSYL TRANSFERASE SQD2"/>
    <property type="match status" value="1"/>
</dbReference>